<dbReference type="OrthoDB" id="5195498at2"/>
<dbReference type="STRING" id="1522368.IN07_13550"/>
<name>A0A098Y5F6_9ACTN</name>
<dbReference type="Proteomes" id="UP000029713">
    <property type="component" value="Unassembled WGS sequence"/>
</dbReference>
<reference evidence="2 3" key="1">
    <citation type="submission" date="2014-07" db="EMBL/GenBank/DDBJ databases">
        <title>Biosystematic studies on Modestobacter strains isolated from extreme hyper-arid desert soil and from historic building.</title>
        <authorList>
            <person name="Bukarasam K."/>
            <person name="Bull A."/>
            <person name="Girard G."/>
            <person name="van Wezel G."/>
            <person name="Goodfellow M."/>
        </authorList>
    </citation>
    <scope>NUCLEOTIDE SEQUENCE [LARGE SCALE GENOMIC DNA]</scope>
    <source>
        <strain evidence="2 3">KNN45-2b</strain>
    </source>
</reference>
<feature type="transmembrane region" description="Helical" evidence="1">
    <location>
        <begin position="100"/>
        <end position="119"/>
    </location>
</feature>
<feature type="transmembrane region" description="Helical" evidence="1">
    <location>
        <begin position="67"/>
        <end position="88"/>
    </location>
</feature>
<keyword evidence="3" id="KW-1185">Reference proteome</keyword>
<sequence>MSSSPPPSGPARPETPVSVKVSIGVLAALALLLLLNALLTFVVRDTVIDTLADAQPGSPRSDAERAVLLNLVQAVVFGVLAAVSAVFLARGRAWARWTGLAVSLPLGLLTLGATFLTGGVAASSLLVLVLCAAAATSLLARTTAAWASSGPRSRTSR</sequence>
<keyword evidence="1" id="KW-0472">Membrane</keyword>
<evidence type="ECO:0000313" key="2">
    <source>
        <dbReference type="EMBL" id="KGH46118.1"/>
    </source>
</evidence>
<feature type="transmembrane region" description="Helical" evidence="1">
    <location>
        <begin position="125"/>
        <end position="147"/>
    </location>
</feature>
<proteinExistence type="predicted"/>
<evidence type="ECO:0000256" key="1">
    <source>
        <dbReference type="SAM" id="Phobius"/>
    </source>
</evidence>
<keyword evidence="1" id="KW-1133">Transmembrane helix</keyword>
<comment type="caution">
    <text evidence="2">The sequence shown here is derived from an EMBL/GenBank/DDBJ whole genome shotgun (WGS) entry which is preliminary data.</text>
</comment>
<gene>
    <name evidence="2" type="ORF">IN07_13550</name>
</gene>
<keyword evidence="1" id="KW-0812">Transmembrane</keyword>
<feature type="transmembrane region" description="Helical" evidence="1">
    <location>
        <begin position="21"/>
        <end position="43"/>
    </location>
</feature>
<protein>
    <submittedName>
        <fullName evidence="2">Uncharacterized protein</fullName>
    </submittedName>
</protein>
<organism evidence="2 3">
    <name type="scientific">Modestobacter caceresii</name>
    <dbReference type="NCBI Taxonomy" id="1522368"/>
    <lineage>
        <taxon>Bacteria</taxon>
        <taxon>Bacillati</taxon>
        <taxon>Actinomycetota</taxon>
        <taxon>Actinomycetes</taxon>
        <taxon>Geodermatophilales</taxon>
        <taxon>Geodermatophilaceae</taxon>
        <taxon>Modestobacter</taxon>
    </lineage>
</organism>
<dbReference type="EMBL" id="JPMX01000058">
    <property type="protein sequence ID" value="KGH46118.1"/>
    <property type="molecule type" value="Genomic_DNA"/>
</dbReference>
<accession>A0A098Y5F6</accession>
<evidence type="ECO:0000313" key="3">
    <source>
        <dbReference type="Proteomes" id="UP000029713"/>
    </source>
</evidence>
<dbReference type="RefSeq" id="WP_036336353.1">
    <property type="nucleotide sequence ID" value="NZ_JPMX01000058.1"/>
</dbReference>
<dbReference type="AlphaFoldDB" id="A0A098Y5F6"/>